<dbReference type="STRING" id="551991.SAMN05192529_12027"/>
<evidence type="ECO:0000259" key="7">
    <source>
        <dbReference type="Pfam" id="PF14322"/>
    </source>
</evidence>
<dbReference type="Gene3D" id="1.25.40.390">
    <property type="match status" value="1"/>
</dbReference>
<evidence type="ECO:0000256" key="1">
    <source>
        <dbReference type="ARBA" id="ARBA00004442"/>
    </source>
</evidence>
<dbReference type="CDD" id="cd08977">
    <property type="entry name" value="SusD"/>
    <property type="match status" value="1"/>
</dbReference>
<name>A0A1H4BDS5_9BACT</name>
<dbReference type="OrthoDB" id="926893at2"/>
<dbReference type="InterPro" id="IPR012944">
    <property type="entry name" value="SusD_RagB_dom"/>
</dbReference>
<dbReference type="Proteomes" id="UP000199041">
    <property type="component" value="Unassembled WGS sequence"/>
</dbReference>
<sequence length="509" mass="57164">MKLKNILIATILSGSLITLTSCHKFLDQDPISTVTDATSWKSDNDANSQVAGCYSLIRSALNAACSFYSYGDLPTDYWGTINDYDYNQLYQMNWAISVSSANTYDPKLKLRIWTPFYSSIQQSNRCIYFLNQMSDDAFDGDNATEKMARKNKYIAEAKFCRAFNYFYMARIWGDVPLDTTYEADISNISSDPRVAQADVLASAISDLDYARQWLDYKDASSTDRVVRADKGAVFALLAHIYAWQGDYANCKLACDSVIQNGGYALIGGNNLDQIYKGQSNEGIFEIAQNTSAEAMNATSYSSSIAYYTLATPYIETQATPNWQINTSTLFKLFADTLDARFTNEFTYVNSGSTKYYFSKKYSNVSTVSANGVNYYLLENNIVVFRLADIYLLRAEAYAAGTTPNFSMALADVNAIRSRADIEPLQASAVTTQNALLDSVTAERGRELFLEGSRFYDLVRNERITGESKFPYISKADFKAGKYYWPIDPSLMTLNPALQQTAFWKQLLTY</sequence>
<evidence type="ECO:0000256" key="4">
    <source>
        <dbReference type="ARBA" id="ARBA00023136"/>
    </source>
</evidence>
<feature type="domain" description="SusD-like N-terminal" evidence="7">
    <location>
        <begin position="41"/>
        <end position="241"/>
    </location>
</feature>
<evidence type="ECO:0000256" key="3">
    <source>
        <dbReference type="ARBA" id="ARBA00022729"/>
    </source>
</evidence>
<gene>
    <name evidence="8" type="ORF">SAMN05192529_12027</name>
</gene>
<proteinExistence type="inferred from homology"/>
<dbReference type="EMBL" id="FNQY01000020">
    <property type="protein sequence ID" value="SEA46246.1"/>
    <property type="molecule type" value="Genomic_DNA"/>
</dbReference>
<protein>
    <submittedName>
        <fullName evidence="8">Starch-binding associating with outer membrane</fullName>
    </submittedName>
</protein>
<comment type="similarity">
    <text evidence="2">Belongs to the SusD family.</text>
</comment>
<dbReference type="RefSeq" id="WP_091400035.1">
    <property type="nucleotide sequence ID" value="NZ_FNQY01000020.1"/>
</dbReference>
<dbReference type="PROSITE" id="PS51257">
    <property type="entry name" value="PROKAR_LIPOPROTEIN"/>
    <property type="match status" value="1"/>
</dbReference>
<evidence type="ECO:0000313" key="8">
    <source>
        <dbReference type="EMBL" id="SEA46246.1"/>
    </source>
</evidence>
<keyword evidence="9" id="KW-1185">Reference proteome</keyword>
<evidence type="ECO:0000256" key="2">
    <source>
        <dbReference type="ARBA" id="ARBA00006275"/>
    </source>
</evidence>
<evidence type="ECO:0000256" key="5">
    <source>
        <dbReference type="ARBA" id="ARBA00023237"/>
    </source>
</evidence>
<dbReference type="InterPro" id="IPR011990">
    <property type="entry name" value="TPR-like_helical_dom_sf"/>
</dbReference>
<feature type="domain" description="RagB/SusD" evidence="6">
    <location>
        <begin position="350"/>
        <end position="503"/>
    </location>
</feature>
<keyword evidence="5" id="KW-0998">Cell outer membrane</keyword>
<reference evidence="8 9" key="1">
    <citation type="submission" date="2016-10" db="EMBL/GenBank/DDBJ databases">
        <authorList>
            <person name="de Groot N.N."/>
        </authorList>
    </citation>
    <scope>NUCLEOTIDE SEQUENCE [LARGE SCALE GENOMIC DNA]</scope>
    <source>
        <strain evidence="8 9">Vu-144</strain>
    </source>
</reference>
<evidence type="ECO:0000313" key="9">
    <source>
        <dbReference type="Proteomes" id="UP000199041"/>
    </source>
</evidence>
<dbReference type="Pfam" id="PF07980">
    <property type="entry name" value="SusD_RagB"/>
    <property type="match status" value="1"/>
</dbReference>
<organism evidence="8 9">
    <name type="scientific">Arachidicoccus rhizosphaerae</name>
    <dbReference type="NCBI Taxonomy" id="551991"/>
    <lineage>
        <taxon>Bacteria</taxon>
        <taxon>Pseudomonadati</taxon>
        <taxon>Bacteroidota</taxon>
        <taxon>Chitinophagia</taxon>
        <taxon>Chitinophagales</taxon>
        <taxon>Chitinophagaceae</taxon>
        <taxon>Arachidicoccus</taxon>
    </lineage>
</organism>
<keyword evidence="4" id="KW-0472">Membrane</keyword>
<dbReference type="GO" id="GO:0009279">
    <property type="term" value="C:cell outer membrane"/>
    <property type="evidence" value="ECO:0007669"/>
    <property type="project" value="UniProtKB-SubCell"/>
</dbReference>
<dbReference type="Pfam" id="PF14322">
    <property type="entry name" value="SusD-like_3"/>
    <property type="match status" value="1"/>
</dbReference>
<dbReference type="SUPFAM" id="SSF48452">
    <property type="entry name" value="TPR-like"/>
    <property type="match status" value="1"/>
</dbReference>
<dbReference type="InterPro" id="IPR033985">
    <property type="entry name" value="SusD-like_N"/>
</dbReference>
<accession>A0A1H4BDS5</accession>
<keyword evidence="3" id="KW-0732">Signal</keyword>
<comment type="subcellular location">
    <subcellularLocation>
        <location evidence="1">Cell outer membrane</location>
    </subcellularLocation>
</comment>
<dbReference type="AlphaFoldDB" id="A0A1H4BDS5"/>
<evidence type="ECO:0000259" key="6">
    <source>
        <dbReference type="Pfam" id="PF07980"/>
    </source>
</evidence>